<dbReference type="Gene3D" id="1.10.10.10">
    <property type="entry name" value="Winged helix-like DNA-binding domain superfamily/Winged helix DNA-binding domain"/>
    <property type="match status" value="1"/>
</dbReference>
<accession>A0A448TFU7</accession>
<protein>
    <submittedName>
        <fullName evidence="5">AsnC family transcriptional regulator</fullName>
    </submittedName>
</protein>
<dbReference type="RefSeq" id="WP_005520219.1">
    <property type="nucleotide sequence ID" value="NZ_CAUOLB010000012.1"/>
</dbReference>
<dbReference type="GO" id="GO:0043565">
    <property type="term" value="F:sequence-specific DNA binding"/>
    <property type="evidence" value="ECO:0007669"/>
    <property type="project" value="InterPro"/>
</dbReference>
<dbReference type="InterPro" id="IPR019888">
    <property type="entry name" value="Tscrpt_reg_AsnC-like"/>
</dbReference>
<dbReference type="CDD" id="cd00090">
    <property type="entry name" value="HTH_ARSR"/>
    <property type="match status" value="1"/>
</dbReference>
<dbReference type="AlphaFoldDB" id="A0A448TFU7"/>
<dbReference type="PROSITE" id="PS00519">
    <property type="entry name" value="HTH_ASNC_1"/>
    <property type="match status" value="1"/>
</dbReference>
<feature type="domain" description="HTH asnC-type" evidence="4">
    <location>
        <begin position="1"/>
        <end position="64"/>
    </location>
</feature>
<name>A0A448TFU7_9CORY</name>
<dbReference type="GO" id="GO:0005829">
    <property type="term" value="C:cytosol"/>
    <property type="evidence" value="ECO:0007669"/>
    <property type="project" value="TreeGrafter"/>
</dbReference>
<evidence type="ECO:0000313" key="5">
    <source>
        <dbReference type="EMBL" id="SPW23797.1"/>
    </source>
</evidence>
<organism evidence="5 6">
    <name type="scientific">Corynebacterium matruchotii</name>
    <dbReference type="NCBI Taxonomy" id="43768"/>
    <lineage>
        <taxon>Bacteria</taxon>
        <taxon>Bacillati</taxon>
        <taxon>Actinomycetota</taxon>
        <taxon>Actinomycetes</taxon>
        <taxon>Mycobacteriales</taxon>
        <taxon>Corynebacteriaceae</taxon>
        <taxon>Corynebacterium</taxon>
    </lineage>
</organism>
<evidence type="ECO:0000256" key="2">
    <source>
        <dbReference type="ARBA" id="ARBA00023125"/>
    </source>
</evidence>
<keyword evidence="2" id="KW-0238">DNA-binding</keyword>
<dbReference type="PROSITE" id="PS50956">
    <property type="entry name" value="HTH_ASNC_2"/>
    <property type="match status" value="1"/>
</dbReference>
<dbReference type="EMBL" id="UARK01000001">
    <property type="protein sequence ID" value="SPW23797.1"/>
    <property type="molecule type" value="Genomic_DNA"/>
</dbReference>
<dbReference type="Pfam" id="PF13412">
    <property type="entry name" value="HTH_24"/>
    <property type="match status" value="1"/>
</dbReference>
<dbReference type="InterPro" id="IPR036390">
    <property type="entry name" value="WH_DNA-bd_sf"/>
</dbReference>
<dbReference type="InterPro" id="IPR011008">
    <property type="entry name" value="Dimeric_a/b-barrel"/>
</dbReference>
<proteinExistence type="predicted"/>
<dbReference type="SUPFAM" id="SSF46785">
    <property type="entry name" value="Winged helix' DNA-binding domain"/>
    <property type="match status" value="1"/>
</dbReference>
<dbReference type="Gene3D" id="3.30.70.920">
    <property type="match status" value="1"/>
</dbReference>
<dbReference type="PANTHER" id="PTHR30154">
    <property type="entry name" value="LEUCINE-RESPONSIVE REGULATORY PROTEIN"/>
    <property type="match status" value="1"/>
</dbReference>
<dbReference type="PRINTS" id="PR00033">
    <property type="entry name" value="HTHASNC"/>
</dbReference>
<gene>
    <name evidence="5" type="primary">asnC2</name>
    <name evidence="5" type="ORF">NCTC10254_00158</name>
</gene>
<evidence type="ECO:0000256" key="3">
    <source>
        <dbReference type="ARBA" id="ARBA00023163"/>
    </source>
</evidence>
<dbReference type="InterPro" id="IPR011991">
    <property type="entry name" value="ArsR-like_HTH"/>
</dbReference>
<reference evidence="5 6" key="1">
    <citation type="submission" date="2018-06" db="EMBL/GenBank/DDBJ databases">
        <authorList>
            <consortium name="Pathogen Informatics"/>
            <person name="Doyle S."/>
        </authorList>
    </citation>
    <scope>NUCLEOTIDE SEQUENCE [LARGE SCALE GENOMIC DNA]</scope>
    <source>
        <strain evidence="5 6">NCTC10254</strain>
    </source>
</reference>
<dbReference type="GO" id="GO:0043200">
    <property type="term" value="P:response to amino acid"/>
    <property type="evidence" value="ECO:0007669"/>
    <property type="project" value="TreeGrafter"/>
</dbReference>
<evidence type="ECO:0000256" key="1">
    <source>
        <dbReference type="ARBA" id="ARBA00023015"/>
    </source>
</evidence>
<comment type="caution">
    <text evidence="5">The sequence shown here is derived from an EMBL/GenBank/DDBJ whole genome shotgun (WGS) entry which is preliminary data.</text>
</comment>
<evidence type="ECO:0000313" key="6">
    <source>
        <dbReference type="Proteomes" id="UP000249886"/>
    </source>
</evidence>
<evidence type="ECO:0000259" key="4">
    <source>
        <dbReference type="PROSITE" id="PS50956"/>
    </source>
</evidence>
<dbReference type="InterPro" id="IPR000485">
    <property type="entry name" value="AsnC-type_HTH_dom"/>
</dbReference>
<dbReference type="GeneID" id="84573374"/>
<dbReference type="PANTHER" id="PTHR30154:SF34">
    <property type="entry name" value="TRANSCRIPTIONAL REGULATOR AZLB"/>
    <property type="match status" value="1"/>
</dbReference>
<dbReference type="InterPro" id="IPR036388">
    <property type="entry name" value="WH-like_DNA-bd_sf"/>
</dbReference>
<dbReference type="SMART" id="SM00344">
    <property type="entry name" value="HTH_ASNC"/>
    <property type="match status" value="1"/>
</dbReference>
<keyword evidence="1" id="KW-0805">Transcription regulation</keyword>
<dbReference type="InterPro" id="IPR019885">
    <property type="entry name" value="Tscrpt_reg_HTH_AsnC-type_CS"/>
</dbReference>
<sequence length="146" mass="16416">MDEIDRAIVAALQKDGRLSNQDLATLVGLTSAPCLRRLRKLEERGIIKGYRAIVDQAALDCGFEVIVHADVGKNDGPAIAEFEQRVAAMPEVVELRRMYSRPDYFIRVRVRDSEQYEQWLTKGLLGNPGVARVDSRITMKVIKSSE</sequence>
<keyword evidence="3" id="KW-0804">Transcription</keyword>
<dbReference type="Proteomes" id="UP000249886">
    <property type="component" value="Unassembled WGS sequence"/>
</dbReference>
<dbReference type="Pfam" id="PF01037">
    <property type="entry name" value="AsnC_trans_reg"/>
    <property type="match status" value="1"/>
</dbReference>
<dbReference type="SUPFAM" id="SSF54909">
    <property type="entry name" value="Dimeric alpha+beta barrel"/>
    <property type="match status" value="1"/>
</dbReference>
<dbReference type="InterPro" id="IPR019887">
    <property type="entry name" value="Tscrpt_reg_AsnC/Lrp_C"/>
</dbReference>